<accession>A0ABW9XKB6</accession>
<evidence type="ECO:0008006" key="3">
    <source>
        <dbReference type="Google" id="ProtNLM"/>
    </source>
</evidence>
<dbReference type="RefSeq" id="WP_161741518.1">
    <property type="nucleotide sequence ID" value="NZ_JAAAMV010000002.1"/>
</dbReference>
<dbReference type="InterPro" id="IPR032710">
    <property type="entry name" value="NTF2-like_dom_sf"/>
</dbReference>
<dbReference type="EMBL" id="JAAAMV010000002">
    <property type="protein sequence ID" value="NBD23074.1"/>
    <property type="molecule type" value="Genomic_DNA"/>
</dbReference>
<dbReference type="Gene3D" id="3.10.450.50">
    <property type="match status" value="2"/>
</dbReference>
<dbReference type="PANTHER" id="PTHR38436">
    <property type="entry name" value="POLYKETIDE CYCLASE SNOAL-LIKE DOMAIN"/>
    <property type="match status" value="1"/>
</dbReference>
<gene>
    <name evidence="1" type="ORF">GT019_04245</name>
</gene>
<dbReference type="PANTHER" id="PTHR38436:SF1">
    <property type="entry name" value="ESTER CYCLASE"/>
    <property type="match status" value="1"/>
</dbReference>
<dbReference type="InterPro" id="IPR009959">
    <property type="entry name" value="Cyclase_SnoaL-like"/>
</dbReference>
<dbReference type="Pfam" id="PF07366">
    <property type="entry name" value="SnoaL"/>
    <property type="match status" value="2"/>
</dbReference>
<comment type="caution">
    <text evidence="1">The sequence shown here is derived from an EMBL/GenBank/DDBJ whole genome shotgun (WGS) entry which is preliminary data.</text>
</comment>
<protein>
    <recommendedName>
        <fullName evidence="3">Ester cyclase</fullName>
    </recommendedName>
</protein>
<dbReference type="SUPFAM" id="SSF54427">
    <property type="entry name" value="NTF2-like"/>
    <property type="match status" value="2"/>
</dbReference>
<proteinExistence type="predicted"/>
<sequence>MKKFHNKLKVLSLALTMTLGTVGTVSFSNSSHSYAATVVRANKVEKSNQGASFSHQLKPKQVAAAFYASYNGDLAAGFEKYISKKLVLHGFDGPMDRGVWLASDLELKGALKGYKLQVLDQIAEGNKVVTRWTLGGVHTGTILGIPASGREVHLTGISIDRIENGKSVEHWSEGNFGRFLQELQAPRTNQVTQNIKNNKVQVSSEVAANHLLKPKQVATAFYASYNGDLAAGFDKYISKDLLLHGFDGPMDRGVWLASDLELKGALKGYKLEVLDQIVEGNKVVTRWSLGGVHTGTILGIPASGREVHLSGISIDRIENGKSVEHWSEGNFGRFLQEISTPLKGK</sequence>
<dbReference type="Proteomes" id="UP000665561">
    <property type="component" value="Unassembled WGS sequence"/>
</dbReference>
<evidence type="ECO:0000313" key="1">
    <source>
        <dbReference type="EMBL" id="NBD23074.1"/>
    </source>
</evidence>
<name>A0ABW9XKB6_9BACL</name>
<reference evidence="1 2" key="1">
    <citation type="submission" date="2020-01" db="EMBL/GenBank/DDBJ databases">
        <title>Paenibacillus soybeanensis sp. nov. isolated from the nodules of soybean (Glycine max(L.) Merr).</title>
        <authorList>
            <person name="Wang H."/>
        </authorList>
    </citation>
    <scope>NUCLEOTIDE SEQUENCE [LARGE SCALE GENOMIC DNA]</scope>
    <source>
        <strain evidence="1 2">T1</strain>
    </source>
</reference>
<evidence type="ECO:0000313" key="2">
    <source>
        <dbReference type="Proteomes" id="UP000665561"/>
    </source>
</evidence>
<organism evidence="1 2">
    <name type="scientific">Paenibacillus glycinis</name>
    <dbReference type="NCBI Taxonomy" id="2697035"/>
    <lineage>
        <taxon>Bacteria</taxon>
        <taxon>Bacillati</taxon>
        <taxon>Bacillota</taxon>
        <taxon>Bacilli</taxon>
        <taxon>Bacillales</taxon>
        <taxon>Paenibacillaceae</taxon>
        <taxon>Paenibacillus</taxon>
    </lineage>
</organism>
<keyword evidence="2" id="KW-1185">Reference proteome</keyword>